<comment type="similarity">
    <text evidence="1 6">Belongs to the peptidase A1 family.</text>
</comment>
<feature type="signal peptide" evidence="8">
    <location>
        <begin position="1"/>
        <end position="17"/>
    </location>
</feature>
<dbReference type="Pfam" id="PF00026">
    <property type="entry name" value="Asp"/>
    <property type="match status" value="1"/>
</dbReference>
<feature type="active site" evidence="5">
    <location>
        <position position="353"/>
    </location>
</feature>
<dbReference type="FunFam" id="2.40.70.10:FF:000026">
    <property type="entry name" value="Endothiapepsin"/>
    <property type="match status" value="1"/>
</dbReference>
<keyword evidence="2 6" id="KW-0645">Protease</keyword>
<dbReference type="PROSITE" id="PS51767">
    <property type="entry name" value="PEPTIDASE_A1"/>
    <property type="match status" value="1"/>
</dbReference>
<dbReference type="PROSITE" id="PS00141">
    <property type="entry name" value="ASP_PROTEASE"/>
    <property type="match status" value="1"/>
</dbReference>
<evidence type="ECO:0000256" key="1">
    <source>
        <dbReference type="ARBA" id="ARBA00007447"/>
    </source>
</evidence>
<accession>A0A8H6RRS4</accession>
<evidence type="ECO:0000313" key="10">
    <source>
        <dbReference type="EMBL" id="KAF7196740.1"/>
    </source>
</evidence>
<dbReference type="PANTHER" id="PTHR47966:SF1">
    <property type="entry name" value="ASPARTYL PROTEINASE"/>
    <property type="match status" value="1"/>
</dbReference>
<dbReference type="AlphaFoldDB" id="A0A8H6RRS4"/>
<organism evidence="10 11">
    <name type="scientific">Pseudocercospora fuligena</name>
    <dbReference type="NCBI Taxonomy" id="685502"/>
    <lineage>
        <taxon>Eukaryota</taxon>
        <taxon>Fungi</taxon>
        <taxon>Dikarya</taxon>
        <taxon>Ascomycota</taxon>
        <taxon>Pezizomycotina</taxon>
        <taxon>Dothideomycetes</taxon>
        <taxon>Dothideomycetidae</taxon>
        <taxon>Mycosphaerellales</taxon>
        <taxon>Mycosphaerellaceae</taxon>
        <taxon>Pseudocercospora</taxon>
    </lineage>
</organism>
<evidence type="ECO:0000256" key="8">
    <source>
        <dbReference type="SAM" id="SignalP"/>
    </source>
</evidence>
<protein>
    <submittedName>
        <fullName evidence="10">Penicillopepsin-1</fullName>
    </submittedName>
</protein>
<keyword evidence="4 6" id="KW-0378">Hydrolase</keyword>
<keyword evidence="11" id="KW-1185">Reference proteome</keyword>
<evidence type="ECO:0000259" key="9">
    <source>
        <dbReference type="PROSITE" id="PS51767"/>
    </source>
</evidence>
<keyword evidence="3 6" id="KW-0064">Aspartyl protease</keyword>
<sequence>MKLQLLTTLALTGAALAAPAPHAKSLVKRSFKAPAPGRTVNNPLDDINRTRRKWGWSIIVVENQSGYQSYDTQSSSAAAPVVVTSTYTVAPSSVPLSTGSPTTGNGTNGTTPSYDNVASTTGYPSASPTQGNEDGEATATPEENESEYLTPVHVGGQLMNLNFDTGSADLWVFSTKLSSSEIQGQSVFNPEKSSTFQEYQGASWNITYGDGSGAGGIVGFDVVDVGGSTVQKQCVELANYVSQAMVSDPNSDGLLGLAFSSINTVEPKQQKTFFENVMDDLSSPLFTADLEETNGKGTYEFGKIDQSKYSGDIHYTPVDNSEGFWSLSIASYKIGNNTPSSTKCQECFPVIADTGTSLLYLEESIVRAYYDQIEGVDQEDGLIAAPCDTPMPDLGIQIGDWYATIKGGDMFYMQSPYAGREHMCWGGLQPTPASDMGILGDVFLKQFFAVFDGGNLRFGVAEKN</sequence>
<dbReference type="InterPro" id="IPR033121">
    <property type="entry name" value="PEPTIDASE_A1"/>
</dbReference>
<dbReference type="Proteomes" id="UP000660729">
    <property type="component" value="Unassembled WGS sequence"/>
</dbReference>
<dbReference type="PRINTS" id="PR00792">
    <property type="entry name" value="PEPSIN"/>
</dbReference>
<dbReference type="EMBL" id="JABCIY010000024">
    <property type="protein sequence ID" value="KAF7196740.1"/>
    <property type="molecule type" value="Genomic_DNA"/>
</dbReference>
<dbReference type="InterPro" id="IPR021109">
    <property type="entry name" value="Peptidase_aspartic_dom_sf"/>
</dbReference>
<dbReference type="InterPro" id="IPR034163">
    <property type="entry name" value="Aspergillopepsin-like_cat_dom"/>
</dbReference>
<keyword evidence="8" id="KW-0732">Signal</keyword>
<evidence type="ECO:0000256" key="4">
    <source>
        <dbReference type="ARBA" id="ARBA00022801"/>
    </source>
</evidence>
<feature type="compositionally biased region" description="Polar residues" evidence="7">
    <location>
        <begin position="114"/>
        <end position="132"/>
    </location>
</feature>
<comment type="caution">
    <text evidence="10">The sequence shown here is derived from an EMBL/GenBank/DDBJ whole genome shotgun (WGS) entry which is preliminary data.</text>
</comment>
<evidence type="ECO:0000256" key="7">
    <source>
        <dbReference type="SAM" id="MobiDB-lite"/>
    </source>
</evidence>
<dbReference type="PANTHER" id="PTHR47966">
    <property type="entry name" value="BETA-SITE APP-CLEAVING ENZYME, ISOFORM A-RELATED"/>
    <property type="match status" value="1"/>
</dbReference>
<dbReference type="CDD" id="cd06097">
    <property type="entry name" value="Aspergillopepsin_like"/>
    <property type="match status" value="1"/>
</dbReference>
<feature type="chain" id="PRO_5034634820" evidence="8">
    <location>
        <begin position="18"/>
        <end position="464"/>
    </location>
</feature>
<evidence type="ECO:0000313" key="11">
    <source>
        <dbReference type="Proteomes" id="UP000660729"/>
    </source>
</evidence>
<evidence type="ECO:0000256" key="5">
    <source>
        <dbReference type="PIRSR" id="PIRSR601461-1"/>
    </source>
</evidence>
<evidence type="ECO:0000256" key="2">
    <source>
        <dbReference type="ARBA" id="ARBA00022670"/>
    </source>
</evidence>
<gene>
    <name evidence="10" type="ORF">HII31_02110</name>
</gene>
<evidence type="ECO:0000256" key="6">
    <source>
        <dbReference type="RuleBase" id="RU000454"/>
    </source>
</evidence>
<reference evidence="10" key="1">
    <citation type="submission" date="2020-04" db="EMBL/GenBank/DDBJ databases">
        <title>Draft genome resource of the tomato pathogen Pseudocercospora fuligena.</title>
        <authorList>
            <person name="Zaccaron A."/>
        </authorList>
    </citation>
    <scope>NUCLEOTIDE SEQUENCE</scope>
    <source>
        <strain evidence="10">PF001</strain>
    </source>
</reference>
<name>A0A8H6RRS4_9PEZI</name>
<evidence type="ECO:0000256" key="3">
    <source>
        <dbReference type="ARBA" id="ARBA00022750"/>
    </source>
</evidence>
<dbReference type="Gene3D" id="2.40.70.10">
    <property type="entry name" value="Acid Proteases"/>
    <property type="match status" value="2"/>
</dbReference>
<feature type="compositionally biased region" description="Low complexity" evidence="7">
    <location>
        <begin position="91"/>
        <end position="113"/>
    </location>
</feature>
<feature type="active site" evidence="5">
    <location>
        <position position="164"/>
    </location>
</feature>
<proteinExistence type="inferred from homology"/>
<dbReference type="GO" id="GO:0006508">
    <property type="term" value="P:proteolysis"/>
    <property type="evidence" value="ECO:0007669"/>
    <property type="project" value="UniProtKB-KW"/>
</dbReference>
<feature type="region of interest" description="Disordered" evidence="7">
    <location>
        <begin position="91"/>
        <end position="143"/>
    </location>
</feature>
<dbReference type="OrthoDB" id="2747330at2759"/>
<dbReference type="InterPro" id="IPR001969">
    <property type="entry name" value="Aspartic_peptidase_AS"/>
</dbReference>
<dbReference type="InterPro" id="IPR001461">
    <property type="entry name" value="Aspartic_peptidase_A1"/>
</dbReference>
<feature type="domain" description="Peptidase A1" evidence="9">
    <location>
        <begin position="148"/>
        <end position="461"/>
    </location>
</feature>
<dbReference type="SUPFAM" id="SSF50630">
    <property type="entry name" value="Acid proteases"/>
    <property type="match status" value="1"/>
</dbReference>
<dbReference type="GO" id="GO:0004190">
    <property type="term" value="F:aspartic-type endopeptidase activity"/>
    <property type="evidence" value="ECO:0007669"/>
    <property type="project" value="UniProtKB-KW"/>
</dbReference>